<feature type="binding site" evidence="7">
    <location>
        <position position="169"/>
    </location>
    <ligand>
        <name>2-oxoglutarate</name>
        <dbReference type="ChEBI" id="CHEBI:16810"/>
    </ligand>
</feature>
<feature type="binding site" evidence="7">
    <location>
        <position position="98"/>
    </location>
    <ligand>
        <name>Fe cation</name>
        <dbReference type="ChEBI" id="CHEBI:24875"/>
    </ligand>
</feature>
<accession>A0ABU9J5T4</accession>
<dbReference type="SUPFAM" id="SSF51197">
    <property type="entry name" value="Clavaminate synthase-like"/>
    <property type="match status" value="1"/>
</dbReference>
<dbReference type="InterPro" id="IPR044862">
    <property type="entry name" value="Pro_4_hyd_alph_FE2OG_OXY"/>
</dbReference>
<dbReference type="NCBIfam" id="NF003975">
    <property type="entry name" value="PRK05467.1-4"/>
    <property type="match status" value="1"/>
</dbReference>
<proteinExistence type="inferred from homology"/>
<dbReference type="InterPro" id="IPR041097">
    <property type="entry name" value="PKHD_C"/>
</dbReference>
<dbReference type="HAMAP" id="MF_00657">
    <property type="entry name" value="Hydroxyl_YbiX"/>
    <property type="match status" value="1"/>
</dbReference>
<dbReference type="Pfam" id="PF13640">
    <property type="entry name" value="2OG-FeII_Oxy_3"/>
    <property type="match status" value="1"/>
</dbReference>
<dbReference type="RefSeq" id="WP_341727258.1">
    <property type="nucleotide sequence ID" value="NZ_JBBWWT010000011.1"/>
</dbReference>
<evidence type="ECO:0000259" key="8">
    <source>
        <dbReference type="PROSITE" id="PS51471"/>
    </source>
</evidence>
<evidence type="ECO:0000256" key="3">
    <source>
        <dbReference type="ARBA" id="ARBA00022896"/>
    </source>
</evidence>
<evidence type="ECO:0000256" key="1">
    <source>
        <dbReference type="ARBA" id="ARBA00001961"/>
    </source>
</evidence>
<evidence type="ECO:0000256" key="4">
    <source>
        <dbReference type="ARBA" id="ARBA00022964"/>
    </source>
</evidence>
<gene>
    <name evidence="9" type="ORF">AAD027_17170</name>
</gene>
<dbReference type="GO" id="GO:0051213">
    <property type="term" value="F:dioxygenase activity"/>
    <property type="evidence" value="ECO:0007669"/>
    <property type="project" value="UniProtKB-KW"/>
</dbReference>
<evidence type="ECO:0000313" key="10">
    <source>
        <dbReference type="Proteomes" id="UP001459204"/>
    </source>
</evidence>
<dbReference type="EMBL" id="JBBWWT010000011">
    <property type="protein sequence ID" value="MEL1266088.1"/>
    <property type="molecule type" value="Genomic_DNA"/>
</dbReference>
<keyword evidence="2 7" id="KW-0479">Metal-binding</keyword>
<dbReference type="Gene3D" id="2.60.120.620">
    <property type="entry name" value="q2cbj1_9rhob like domain"/>
    <property type="match status" value="1"/>
</dbReference>
<dbReference type="InterPro" id="IPR005123">
    <property type="entry name" value="Oxoglu/Fe-dep_dioxygenase_dom"/>
</dbReference>
<dbReference type="PANTHER" id="PTHR41536">
    <property type="entry name" value="PKHD-TYPE HYDROXYLASE YBIX"/>
    <property type="match status" value="1"/>
</dbReference>
<dbReference type="SMART" id="SM00702">
    <property type="entry name" value="P4Hc"/>
    <property type="match status" value="1"/>
</dbReference>
<keyword evidence="3 7" id="KW-0847">Vitamin C</keyword>
<reference evidence="9 10" key="1">
    <citation type="submission" date="2024-04" db="EMBL/GenBank/DDBJ databases">
        <title>Draft genome sequence of Pseudoxanthomonas putridarboris WD12.</title>
        <authorList>
            <person name="Oh J."/>
        </authorList>
    </citation>
    <scope>NUCLEOTIDE SEQUENCE [LARGE SCALE GENOMIC DNA]</scope>
    <source>
        <strain evidence="9 10">WD12</strain>
    </source>
</reference>
<dbReference type="NCBIfam" id="NF003974">
    <property type="entry name" value="PRK05467.1-3"/>
    <property type="match status" value="1"/>
</dbReference>
<evidence type="ECO:0000313" key="9">
    <source>
        <dbReference type="EMBL" id="MEL1266088.1"/>
    </source>
</evidence>
<name>A0ABU9J5T4_9GAMM</name>
<feature type="domain" description="Fe2OG dioxygenase" evidence="8">
    <location>
        <begin position="78"/>
        <end position="178"/>
    </location>
</feature>
<evidence type="ECO:0000256" key="7">
    <source>
        <dbReference type="HAMAP-Rule" id="MF_00657"/>
    </source>
</evidence>
<dbReference type="InterPro" id="IPR023550">
    <property type="entry name" value="PKHD_hydroxylase"/>
</dbReference>
<dbReference type="Gene3D" id="4.10.860.20">
    <property type="entry name" value="Rabenosyn, Rab binding domain"/>
    <property type="match status" value="1"/>
</dbReference>
<evidence type="ECO:0000256" key="2">
    <source>
        <dbReference type="ARBA" id="ARBA00022723"/>
    </source>
</evidence>
<comment type="caution">
    <text evidence="9">The sequence shown here is derived from an EMBL/GenBank/DDBJ whole genome shotgun (WGS) entry which is preliminary data.</text>
</comment>
<comment type="cofactor">
    <cofactor evidence="7">
        <name>Fe(2+)</name>
        <dbReference type="ChEBI" id="CHEBI:29033"/>
    </cofactor>
    <text evidence="7">Binds 1 Fe(2+) ion per subunit.</text>
</comment>
<dbReference type="PANTHER" id="PTHR41536:SF1">
    <property type="entry name" value="PKHD-TYPE HYDROXYLASE YBIX"/>
    <property type="match status" value="1"/>
</dbReference>
<dbReference type="Proteomes" id="UP001459204">
    <property type="component" value="Unassembled WGS sequence"/>
</dbReference>
<keyword evidence="4 7" id="KW-0223">Dioxygenase</keyword>
<sequence length="226" mass="25222">MMLTIPDVLDPQQVRQCRQALEQADWTDGRATAGHLAIKAKRNLQLPADSPVAARIGDLILDVLGRTPRYLAAALPLKVVPPRFNRYEGGGEYGNHVDNAVFSVPGTPHRIRSDVSSTLFFSDPDEYDGGELIVQDTYGEHRVKLPAGHLVLYPGTSLHRVTPVTRGTRYAAFFWTQSLVREDSQRSLLLELDDAIQALTQQVPDSPELSRLTGVYHNLLRRWSQT</sequence>
<evidence type="ECO:0000256" key="5">
    <source>
        <dbReference type="ARBA" id="ARBA00023002"/>
    </source>
</evidence>
<protein>
    <submittedName>
        <fullName evidence="9">Fe2+-dependent dioxygenase</fullName>
    </submittedName>
</protein>
<feature type="binding site" evidence="7">
    <location>
        <position position="96"/>
    </location>
    <ligand>
        <name>Fe cation</name>
        <dbReference type="ChEBI" id="CHEBI:24875"/>
    </ligand>
</feature>
<dbReference type="InterPro" id="IPR006620">
    <property type="entry name" value="Pro_4_hyd_alph"/>
</dbReference>
<keyword evidence="10" id="KW-1185">Reference proteome</keyword>
<dbReference type="Pfam" id="PF18331">
    <property type="entry name" value="PKHD_C"/>
    <property type="match status" value="1"/>
</dbReference>
<organism evidence="9 10">
    <name type="scientific">Pseudoxanthomonas putridarboris</name>
    <dbReference type="NCBI Taxonomy" id="752605"/>
    <lineage>
        <taxon>Bacteria</taxon>
        <taxon>Pseudomonadati</taxon>
        <taxon>Pseudomonadota</taxon>
        <taxon>Gammaproteobacteria</taxon>
        <taxon>Lysobacterales</taxon>
        <taxon>Lysobacteraceae</taxon>
        <taxon>Pseudoxanthomonas</taxon>
    </lineage>
</organism>
<evidence type="ECO:0000256" key="6">
    <source>
        <dbReference type="ARBA" id="ARBA00023004"/>
    </source>
</evidence>
<keyword evidence="5 7" id="KW-0560">Oxidoreductase</keyword>
<keyword evidence="6 7" id="KW-0408">Iron</keyword>
<dbReference type="PROSITE" id="PS51471">
    <property type="entry name" value="FE2OG_OXY"/>
    <property type="match status" value="1"/>
</dbReference>
<feature type="binding site" evidence="7">
    <location>
        <position position="159"/>
    </location>
    <ligand>
        <name>Fe cation</name>
        <dbReference type="ChEBI" id="CHEBI:24875"/>
    </ligand>
</feature>
<comment type="cofactor">
    <cofactor evidence="1 7">
        <name>L-ascorbate</name>
        <dbReference type="ChEBI" id="CHEBI:38290"/>
    </cofactor>
</comment>